<proteinExistence type="predicted"/>
<evidence type="ECO:0008006" key="3">
    <source>
        <dbReference type="Google" id="ProtNLM"/>
    </source>
</evidence>
<dbReference type="AlphaFoldDB" id="A0A9P4IXM6"/>
<accession>A0A9P4IXM6</accession>
<gene>
    <name evidence="1" type="ORF">K461DRAFT_295637</name>
</gene>
<reference evidence="1" key="1">
    <citation type="journal article" date="2020" name="Stud. Mycol.">
        <title>101 Dothideomycetes genomes: a test case for predicting lifestyles and emergence of pathogens.</title>
        <authorList>
            <person name="Haridas S."/>
            <person name="Albert R."/>
            <person name="Binder M."/>
            <person name="Bloem J."/>
            <person name="Labutti K."/>
            <person name="Salamov A."/>
            <person name="Andreopoulos B."/>
            <person name="Baker S."/>
            <person name="Barry K."/>
            <person name="Bills G."/>
            <person name="Bluhm B."/>
            <person name="Cannon C."/>
            <person name="Castanera R."/>
            <person name="Culley D."/>
            <person name="Daum C."/>
            <person name="Ezra D."/>
            <person name="Gonzalez J."/>
            <person name="Henrissat B."/>
            <person name="Kuo A."/>
            <person name="Liang C."/>
            <person name="Lipzen A."/>
            <person name="Lutzoni F."/>
            <person name="Magnuson J."/>
            <person name="Mondo S."/>
            <person name="Nolan M."/>
            <person name="Ohm R."/>
            <person name="Pangilinan J."/>
            <person name="Park H.-J."/>
            <person name="Ramirez L."/>
            <person name="Alfaro M."/>
            <person name="Sun H."/>
            <person name="Tritt A."/>
            <person name="Yoshinaga Y."/>
            <person name="Zwiers L.-H."/>
            <person name="Turgeon B."/>
            <person name="Goodwin S."/>
            <person name="Spatafora J."/>
            <person name="Crous P."/>
            <person name="Grigoriev I."/>
        </authorList>
    </citation>
    <scope>NUCLEOTIDE SEQUENCE</scope>
    <source>
        <strain evidence="1">CBS 260.36</strain>
    </source>
</reference>
<dbReference type="EMBL" id="ML996089">
    <property type="protein sequence ID" value="KAF2150350.1"/>
    <property type="molecule type" value="Genomic_DNA"/>
</dbReference>
<keyword evidence="2" id="KW-1185">Reference proteome</keyword>
<comment type="caution">
    <text evidence="1">The sequence shown here is derived from an EMBL/GenBank/DDBJ whole genome shotgun (WGS) entry which is preliminary data.</text>
</comment>
<evidence type="ECO:0000313" key="2">
    <source>
        <dbReference type="Proteomes" id="UP000799439"/>
    </source>
</evidence>
<organism evidence="1 2">
    <name type="scientific">Myriangium duriaei CBS 260.36</name>
    <dbReference type="NCBI Taxonomy" id="1168546"/>
    <lineage>
        <taxon>Eukaryota</taxon>
        <taxon>Fungi</taxon>
        <taxon>Dikarya</taxon>
        <taxon>Ascomycota</taxon>
        <taxon>Pezizomycotina</taxon>
        <taxon>Dothideomycetes</taxon>
        <taxon>Dothideomycetidae</taxon>
        <taxon>Myriangiales</taxon>
        <taxon>Myriangiaceae</taxon>
        <taxon>Myriangium</taxon>
    </lineage>
</organism>
<sequence>MALNAQRNWDVSMADNLSRMMLKSQESSEVNSQSMVYPVGTIFTLPFRATKPAVHLPAEVIINIVQHIFEEKCDFRYVTPATKQSNMHACSLVSHDWNAATIPFLYDTPWLQGPNYDLFTRTICPSVNIAVRKSPLANFVRHLNLTMLIHQGSKSTTARLLGRTKNNLEYFAAPQASFSLNCFPALSKCIVLTSLDLALVSEAVSLKTLFETVSNLEKLKELHLPRSAGFGASLEPGSIIWPPRLEIIGLSGGLDAPFWYGYFRFPDTLSDIRITHCPKLDTSPLMGFLRGLKTQTPAALSRMTFANLPRLGPEAVNTVLFYLPQLSFLSVSVDYISPALLNPFYIGEEELPLDTTFNESNEGKAVKLEYLELTDSGDINDVEKFTPIDVLIAMADYRTLPLLTCVTVEKSVGWFSDDQAGELNELDELLVTQAKERGNYSSNGVGVKMLRSLGR</sequence>
<protein>
    <recommendedName>
        <fullName evidence="3">F-box domain-containing protein</fullName>
    </recommendedName>
</protein>
<dbReference type="Proteomes" id="UP000799439">
    <property type="component" value="Unassembled WGS sequence"/>
</dbReference>
<dbReference type="SUPFAM" id="SSF52047">
    <property type="entry name" value="RNI-like"/>
    <property type="match status" value="1"/>
</dbReference>
<dbReference type="OrthoDB" id="2125396at2759"/>
<evidence type="ECO:0000313" key="1">
    <source>
        <dbReference type="EMBL" id="KAF2150350.1"/>
    </source>
</evidence>
<name>A0A9P4IXM6_9PEZI</name>